<evidence type="ECO:0000256" key="3">
    <source>
        <dbReference type="ARBA" id="ARBA00022475"/>
    </source>
</evidence>
<dbReference type="InterPro" id="IPR000620">
    <property type="entry name" value="EamA_dom"/>
</dbReference>
<evidence type="ECO:0000256" key="7">
    <source>
        <dbReference type="SAM" id="Phobius"/>
    </source>
</evidence>
<keyword evidence="6 7" id="KW-0472">Membrane</keyword>
<dbReference type="AlphaFoldDB" id="A0A2G5NUU2"/>
<comment type="caution">
    <text evidence="9">The sequence shown here is derived from an EMBL/GenBank/DDBJ whole genome shotgun (WGS) entry which is preliminary data.</text>
</comment>
<feature type="domain" description="EamA" evidence="8">
    <location>
        <begin position="6"/>
        <end position="144"/>
    </location>
</feature>
<dbReference type="InterPro" id="IPR050638">
    <property type="entry name" value="AA-Vitamin_Transporters"/>
</dbReference>
<keyword evidence="5 7" id="KW-1133">Transmembrane helix</keyword>
<dbReference type="RefSeq" id="WP_099577037.1">
    <property type="nucleotide sequence ID" value="NZ_MJBI02000006.1"/>
</dbReference>
<keyword evidence="4 7" id="KW-0812">Transmembrane</keyword>
<reference evidence="9 10" key="1">
    <citation type="journal article" date="2018" name="Front. Microbiol.">
        <title>Description and Comparative Genomics of Macrococcus caseolyticus subsp. hominis subsp. nov., Macrococcus goetzii sp. nov., Macrococcus epidermidis sp. nov., and Macrococcus bohemicus sp. nov., Novel Macrococci From Human Clinical Material With Virulence Potential and Suspected Uptake of Foreign DNA by Natural Transformation.</title>
        <authorList>
            <person name="Maslanova I."/>
            <person name="Wertheimer Z."/>
            <person name="Sedlacek I."/>
            <person name="Svec P."/>
            <person name="Indrakova A."/>
            <person name="Kovarovic V."/>
            <person name="Schumann P."/>
            <person name="Sproer C."/>
            <person name="Kralova S."/>
            <person name="Sedo O."/>
            <person name="Kristofova L."/>
            <person name="Vrbovska V."/>
            <person name="Fuzik T."/>
            <person name="Petras P."/>
            <person name="Zdrahal Z."/>
            <person name="Ruzickova V."/>
            <person name="Doskar J."/>
            <person name="Pantucek R."/>
        </authorList>
    </citation>
    <scope>NUCLEOTIDE SEQUENCE [LARGE SCALE GENOMIC DNA]</scope>
    <source>
        <strain evidence="9 10">CCM 4927</strain>
    </source>
</reference>
<dbReference type="GO" id="GO:0005886">
    <property type="term" value="C:plasma membrane"/>
    <property type="evidence" value="ECO:0007669"/>
    <property type="project" value="UniProtKB-SubCell"/>
</dbReference>
<dbReference type="Proteomes" id="UP000229523">
    <property type="component" value="Unassembled WGS sequence"/>
</dbReference>
<evidence type="ECO:0000313" key="9">
    <source>
        <dbReference type="EMBL" id="RAI79648.1"/>
    </source>
</evidence>
<feature type="transmembrane region" description="Helical" evidence="7">
    <location>
        <begin position="274"/>
        <end position="293"/>
    </location>
</feature>
<feature type="transmembrane region" description="Helical" evidence="7">
    <location>
        <begin position="100"/>
        <end position="120"/>
    </location>
</feature>
<dbReference type="PANTHER" id="PTHR32322:SF18">
    <property type="entry name" value="S-ADENOSYLMETHIONINE_S-ADENOSYLHOMOCYSTEINE TRANSPORTER"/>
    <property type="match status" value="1"/>
</dbReference>
<sequence length="303" mass="33766">MNNKLKGIMFVTLGSIFWGVGGTVSQQIFQGYSVPLDWFITIRLILSGIFLLCLAMIRKQNILNVFRDKHTFFQLVIYSIFGMLAVQYTFLASIEAGNAAVATLLQYLAPIVILTFLLITRKTEFRAIDLIIILVSSFGTFLLLTSGNINNVVVPPAAIIWGLLSAIAAAFYTMYAGRLFVRNTPLVIIGWAMLIAGLFISLFNRHWQINPLSYGAMFNVYLIFVIIVGTALAFFLYLLSVKYIDPQLTALLGCIEPLTAVILSIVWLKQPFDIIQCAGMMIILGVVLFISILNTKEKNQASR</sequence>
<feature type="transmembrane region" description="Helical" evidence="7">
    <location>
        <begin position="36"/>
        <end position="55"/>
    </location>
</feature>
<feature type="transmembrane region" description="Helical" evidence="7">
    <location>
        <begin position="75"/>
        <end position="94"/>
    </location>
</feature>
<feature type="domain" description="EamA" evidence="8">
    <location>
        <begin position="158"/>
        <end position="291"/>
    </location>
</feature>
<name>A0A2G5NUU2_9STAP</name>
<accession>A0A2G5NUU2</accession>
<comment type="subcellular location">
    <subcellularLocation>
        <location evidence="1">Cell membrane</location>
        <topology evidence="1">Multi-pass membrane protein</topology>
    </subcellularLocation>
</comment>
<evidence type="ECO:0000313" key="10">
    <source>
        <dbReference type="Proteomes" id="UP000229523"/>
    </source>
</evidence>
<feature type="transmembrane region" description="Helical" evidence="7">
    <location>
        <begin position="127"/>
        <end position="147"/>
    </location>
</feature>
<dbReference type="PANTHER" id="PTHR32322">
    <property type="entry name" value="INNER MEMBRANE TRANSPORTER"/>
    <property type="match status" value="1"/>
</dbReference>
<dbReference type="EMBL" id="MJBI02000006">
    <property type="protein sequence ID" value="RAI79648.1"/>
    <property type="molecule type" value="Genomic_DNA"/>
</dbReference>
<evidence type="ECO:0000259" key="8">
    <source>
        <dbReference type="Pfam" id="PF00892"/>
    </source>
</evidence>
<evidence type="ECO:0000256" key="4">
    <source>
        <dbReference type="ARBA" id="ARBA00022692"/>
    </source>
</evidence>
<proteinExistence type="inferred from homology"/>
<comment type="similarity">
    <text evidence="2">Belongs to the EamA transporter family.</text>
</comment>
<evidence type="ECO:0000256" key="6">
    <source>
        <dbReference type="ARBA" id="ARBA00023136"/>
    </source>
</evidence>
<dbReference type="InterPro" id="IPR037185">
    <property type="entry name" value="EmrE-like"/>
</dbReference>
<dbReference type="Pfam" id="PF00892">
    <property type="entry name" value="EamA"/>
    <property type="match status" value="2"/>
</dbReference>
<feature type="transmembrane region" description="Helical" evidence="7">
    <location>
        <begin position="186"/>
        <end position="204"/>
    </location>
</feature>
<feature type="transmembrane region" description="Helical" evidence="7">
    <location>
        <begin position="153"/>
        <end position="174"/>
    </location>
</feature>
<feature type="transmembrane region" description="Helical" evidence="7">
    <location>
        <begin position="216"/>
        <end position="238"/>
    </location>
</feature>
<protein>
    <submittedName>
        <fullName evidence="9">EamA family transporter</fullName>
    </submittedName>
</protein>
<evidence type="ECO:0000256" key="2">
    <source>
        <dbReference type="ARBA" id="ARBA00007362"/>
    </source>
</evidence>
<organism evidence="9 10">
    <name type="scientific">Macrococcoides goetzii</name>
    <dbReference type="NCBI Taxonomy" id="1891097"/>
    <lineage>
        <taxon>Bacteria</taxon>
        <taxon>Bacillati</taxon>
        <taxon>Bacillota</taxon>
        <taxon>Bacilli</taxon>
        <taxon>Bacillales</taxon>
        <taxon>Staphylococcaceae</taxon>
        <taxon>Macrococcoides</taxon>
    </lineage>
</organism>
<evidence type="ECO:0000256" key="1">
    <source>
        <dbReference type="ARBA" id="ARBA00004651"/>
    </source>
</evidence>
<keyword evidence="3" id="KW-1003">Cell membrane</keyword>
<dbReference type="SUPFAM" id="SSF103481">
    <property type="entry name" value="Multidrug resistance efflux transporter EmrE"/>
    <property type="match status" value="2"/>
</dbReference>
<evidence type="ECO:0000256" key="5">
    <source>
        <dbReference type="ARBA" id="ARBA00022989"/>
    </source>
</evidence>
<gene>
    <name evidence="9" type="ORF">BFS35_010910</name>
</gene>
<feature type="transmembrane region" description="Helical" evidence="7">
    <location>
        <begin position="250"/>
        <end position="268"/>
    </location>
</feature>
<keyword evidence="10" id="KW-1185">Reference proteome</keyword>